<comment type="caution">
    <text evidence="1">The sequence shown here is derived from an EMBL/GenBank/DDBJ whole genome shotgun (WGS) entry which is preliminary data.</text>
</comment>
<name>A0A5S4FGS0_9ACTN</name>
<keyword evidence="2" id="KW-1185">Reference proteome</keyword>
<dbReference type="RefSeq" id="WP_138667962.1">
    <property type="nucleotide sequence ID" value="NZ_VCKY01000070.1"/>
</dbReference>
<dbReference type="OrthoDB" id="3542994at2"/>
<dbReference type="AlphaFoldDB" id="A0A5S4FGS0"/>
<gene>
    <name evidence="1" type="ORF">ETD86_21600</name>
</gene>
<reference evidence="1 2" key="1">
    <citation type="submission" date="2019-05" db="EMBL/GenBank/DDBJ databases">
        <title>Draft genome sequence of Nonomuraea turkmeniaca DSM 43926.</title>
        <authorList>
            <person name="Saricaoglu S."/>
            <person name="Isik K."/>
        </authorList>
    </citation>
    <scope>NUCLEOTIDE SEQUENCE [LARGE SCALE GENOMIC DNA]</scope>
    <source>
        <strain evidence="1 2">DSM 43926</strain>
    </source>
</reference>
<sequence>MLDAIPVVGGDYTSWTVGYDPDNLLRLYARRPKQVSPPHDMPAIQRETWDGYAAANERAWYVEHQHSLSAAEIVARRGADEV</sequence>
<protein>
    <submittedName>
        <fullName evidence="1">Uncharacterized protein</fullName>
    </submittedName>
</protein>
<proteinExistence type="predicted"/>
<organism evidence="1 2">
    <name type="scientific">Nonomuraea turkmeniaca</name>
    <dbReference type="NCBI Taxonomy" id="103838"/>
    <lineage>
        <taxon>Bacteria</taxon>
        <taxon>Bacillati</taxon>
        <taxon>Actinomycetota</taxon>
        <taxon>Actinomycetes</taxon>
        <taxon>Streptosporangiales</taxon>
        <taxon>Streptosporangiaceae</taxon>
        <taxon>Nonomuraea</taxon>
    </lineage>
</organism>
<accession>A0A5S4FGS0</accession>
<dbReference type="Proteomes" id="UP000309128">
    <property type="component" value="Unassembled WGS sequence"/>
</dbReference>
<evidence type="ECO:0000313" key="2">
    <source>
        <dbReference type="Proteomes" id="UP000309128"/>
    </source>
</evidence>
<dbReference type="EMBL" id="VCKY01000070">
    <property type="protein sequence ID" value="TMR18547.1"/>
    <property type="molecule type" value="Genomic_DNA"/>
</dbReference>
<evidence type="ECO:0000313" key="1">
    <source>
        <dbReference type="EMBL" id="TMR18547.1"/>
    </source>
</evidence>